<organism evidence="3 4">
    <name type="scientific">Mortierella alpina</name>
    <name type="common">Oleaginous fungus</name>
    <name type="synonym">Mortierella renispora</name>
    <dbReference type="NCBI Taxonomy" id="64518"/>
    <lineage>
        <taxon>Eukaryota</taxon>
        <taxon>Fungi</taxon>
        <taxon>Fungi incertae sedis</taxon>
        <taxon>Mucoromycota</taxon>
        <taxon>Mortierellomycotina</taxon>
        <taxon>Mortierellomycetes</taxon>
        <taxon>Mortierellales</taxon>
        <taxon>Mortierellaceae</taxon>
        <taxon>Mortierella</taxon>
    </lineage>
</organism>
<keyword evidence="4" id="KW-1185">Reference proteome</keyword>
<dbReference type="InterPro" id="IPR006597">
    <property type="entry name" value="Sel1-like"/>
</dbReference>
<dbReference type="PROSITE" id="PS50011">
    <property type="entry name" value="PROTEIN_KINASE_DOM"/>
    <property type="match status" value="1"/>
</dbReference>
<gene>
    <name evidence="3" type="primary">PAK1_1</name>
    <name evidence="3" type="ORF">BGZ70_000695</name>
</gene>
<dbReference type="OrthoDB" id="2390637at2759"/>
<evidence type="ECO:0000313" key="4">
    <source>
        <dbReference type="Proteomes" id="UP000738359"/>
    </source>
</evidence>
<dbReference type="PANTHER" id="PTHR11102">
    <property type="entry name" value="SEL-1-LIKE PROTEIN"/>
    <property type="match status" value="1"/>
</dbReference>
<reference evidence="3" key="1">
    <citation type="journal article" date="2020" name="Fungal Divers.">
        <title>Resolving the Mortierellaceae phylogeny through synthesis of multi-gene phylogenetics and phylogenomics.</title>
        <authorList>
            <person name="Vandepol N."/>
            <person name="Liber J."/>
            <person name="Desiro A."/>
            <person name="Na H."/>
            <person name="Kennedy M."/>
            <person name="Barry K."/>
            <person name="Grigoriev I.V."/>
            <person name="Miller A.N."/>
            <person name="O'Donnell K."/>
            <person name="Stajich J.E."/>
            <person name="Bonito G."/>
        </authorList>
    </citation>
    <scope>NUCLEOTIDE SEQUENCE</scope>
    <source>
        <strain evidence="3">CK1249</strain>
    </source>
</reference>
<comment type="similarity">
    <text evidence="1">Belongs to the sel-1 family.</text>
</comment>
<keyword evidence="3" id="KW-0808">Transferase</keyword>
<dbReference type="InterPro" id="IPR000719">
    <property type="entry name" value="Prot_kinase_dom"/>
</dbReference>
<dbReference type="InterPro" id="IPR008271">
    <property type="entry name" value="Ser/Thr_kinase_AS"/>
</dbReference>
<dbReference type="Gene3D" id="1.10.510.10">
    <property type="entry name" value="Transferase(Phosphotransferase) domain 1"/>
    <property type="match status" value="2"/>
</dbReference>
<dbReference type="SUPFAM" id="SSF81901">
    <property type="entry name" value="HCP-like"/>
    <property type="match status" value="2"/>
</dbReference>
<comment type="caution">
    <text evidence="3">The sequence shown here is derived from an EMBL/GenBank/DDBJ whole genome shotgun (WGS) entry which is preliminary data.</text>
</comment>
<dbReference type="Gene3D" id="1.25.40.10">
    <property type="entry name" value="Tetratricopeptide repeat domain"/>
    <property type="match status" value="1"/>
</dbReference>
<dbReference type="InterPro" id="IPR011009">
    <property type="entry name" value="Kinase-like_dom_sf"/>
</dbReference>
<dbReference type="AlphaFoldDB" id="A0A9P6IXI0"/>
<dbReference type="Pfam" id="PF00069">
    <property type="entry name" value="Pkinase"/>
    <property type="match status" value="1"/>
</dbReference>
<dbReference type="GO" id="GO:0004672">
    <property type="term" value="F:protein kinase activity"/>
    <property type="evidence" value="ECO:0007669"/>
    <property type="project" value="InterPro"/>
</dbReference>
<dbReference type="Proteomes" id="UP000738359">
    <property type="component" value="Unassembled WGS sequence"/>
</dbReference>
<name>A0A9P6IXI0_MORAP</name>
<feature type="domain" description="Protein kinase" evidence="2">
    <location>
        <begin position="22"/>
        <end position="300"/>
    </location>
</feature>
<dbReference type="SMART" id="SM00671">
    <property type="entry name" value="SEL1"/>
    <property type="match status" value="7"/>
</dbReference>
<dbReference type="GO" id="GO:0005524">
    <property type="term" value="F:ATP binding"/>
    <property type="evidence" value="ECO:0007669"/>
    <property type="project" value="InterPro"/>
</dbReference>
<evidence type="ECO:0000259" key="2">
    <source>
        <dbReference type="PROSITE" id="PS50011"/>
    </source>
</evidence>
<dbReference type="PANTHER" id="PTHR11102:SF160">
    <property type="entry name" value="ERAD-ASSOCIATED E3 UBIQUITIN-PROTEIN LIGASE COMPONENT HRD3"/>
    <property type="match status" value="1"/>
</dbReference>
<dbReference type="SMART" id="SM00220">
    <property type="entry name" value="S_TKc"/>
    <property type="match status" value="1"/>
</dbReference>
<keyword evidence="3" id="KW-0418">Kinase</keyword>
<dbReference type="CDD" id="cd00180">
    <property type="entry name" value="PKc"/>
    <property type="match status" value="1"/>
</dbReference>
<dbReference type="Pfam" id="PF08238">
    <property type="entry name" value="Sel1"/>
    <property type="match status" value="7"/>
</dbReference>
<protein>
    <submittedName>
        <fullName evidence="3">P21 protein (Cdc42 Rac)-activated kinase</fullName>
    </submittedName>
</protein>
<proteinExistence type="inferred from homology"/>
<dbReference type="PROSITE" id="PS00108">
    <property type="entry name" value="PROTEIN_KINASE_ST"/>
    <property type="match status" value="1"/>
</dbReference>
<dbReference type="EMBL" id="JAAAHY010001142">
    <property type="protein sequence ID" value="KAF9952195.1"/>
    <property type="molecule type" value="Genomic_DNA"/>
</dbReference>
<sequence>MTDDLADEAPLSWKGLGQLPIISNMTEIGSGAFGKVHKWNHAGTWMSVKVIRVVDGCAADIERETTYISQLSHKHIIRCYDIQRDAHYVYIIMDYAEGGNLKSAAPTLDWENKQRIVREVALGLAYLHGQGITHRDIKGENILLTTHGQAKLYSPKTDIYALGVVMGELMDHADEPPDEYRTLWKRCMEKDPEKRPTLDEIVATFHDIPDLDDSLDNGQRIENLITQAHNDYKEGQRLYRGEGTEINLAEAAERFRRAAKLGLKQAQYDLGMMYQRGEGILREPAKAIEWLQKAADQGYAPAQTSLGMAYRDGHGVPQDTGKAFDLLEAATKQGYVCAYCNLAEMYGHGHGVEQNFPKAIELYRKAAELECTAAQVLLGVFYATGTGVRQDYMQTARFVRRAAEKGHPEAMCKLGFMYSNGQGVPEDHKKAREWWTKAAEADNREAQCHIGLLYINGEGVPKDKQKGLNWLTRAKQQGDEYARYLHDVLSGKARPRKFLK</sequence>
<dbReference type="InterPro" id="IPR011990">
    <property type="entry name" value="TPR-like_helical_dom_sf"/>
</dbReference>
<accession>A0A9P6IXI0</accession>
<evidence type="ECO:0000313" key="3">
    <source>
        <dbReference type="EMBL" id="KAF9952195.1"/>
    </source>
</evidence>
<dbReference type="InterPro" id="IPR050767">
    <property type="entry name" value="Sel1_AlgK"/>
</dbReference>
<dbReference type="SUPFAM" id="SSF56112">
    <property type="entry name" value="Protein kinase-like (PK-like)"/>
    <property type="match status" value="1"/>
</dbReference>
<evidence type="ECO:0000256" key="1">
    <source>
        <dbReference type="ARBA" id="ARBA00038101"/>
    </source>
</evidence>